<keyword evidence="4" id="KW-0804">Transcription</keyword>
<dbReference type="FunFam" id="4.10.280.10:FF:000009">
    <property type="entry name" value="Transcription factor HES-1"/>
    <property type="match status" value="1"/>
</dbReference>
<name>A0A8S3ZA35_9EUPU</name>
<dbReference type="GO" id="GO:0003677">
    <property type="term" value="F:DNA binding"/>
    <property type="evidence" value="ECO:0007669"/>
    <property type="project" value="UniProtKB-KW"/>
</dbReference>
<evidence type="ECO:0000313" key="10">
    <source>
        <dbReference type="Proteomes" id="UP000678393"/>
    </source>
</evidence>
<sequence length="419" mass="45877">MTENELSSPTSTSSSDDFSPRKMDKVNYKKSNKPMMEKKRRARINCCLNQLKSLVLQAMKKDNSQYSKLEKADILELTVRHLKEVQRYQASSFSSIPDAMSKYRDGFNECAGEIVRYLAESQAVNDEARSRILSHLASLLSPINNIPLQQNHVPILPAQLQQAQHHLQQQQHQQQQQSYPQQLHLQQQQTHHVIFASSSQSLATDANNNKSSMPHPAFLAPTGNNVDISHMISGSPTAFQSPIIAGVNGIPNLQFPYVTTAAMTEAAASAATTAHLQLLPTTLPSGHVALVLAPQSMPSMTVFGSRTQNSKETFSQQTVSGSLSGDLKPQVKISDNSLSLGKKRPEALKDDGATFSGSRQLSSMASVHSLSSNKKHTNTLANCSVSNPGGTFSRSSSISNTEDMHGLNVVRTTSTWRPW</sequence>
<dbReference type="SUPFAM" id="SSF47459">
    <property type="entry name" value="HLH, helix-loop-helix DNA-binding domain"/>
    <property type="match status" value="1"/>
</dbReference>
<organism evidence="9 10">
    <name type="scientific">Candidula unifasciata</name>
    <dbReference type="NCBI Taxonomy" id="100452"/>
    <lineage>
        <taxon>Eukaryota</taxon>
        <taxon>Metazoa</taxon>
        <taxon>Spiralia</taxon>
        <taxon>Lophotrochozoa</taxon>
        <taxon>Mollusca</taxon>
        <taxon>Gastropoda</taxon>
        <taxon>Heterobranchia</taxon>
        <taxon>Euthyneura</taxon>
        <taxon>Panpulmonata</taxon>
        <taxon>Eupulmonata</taxon>
        <taxon>Stylommatophora</taxon>
        <taxon>Helicina</taxon>
        <taxon>Helicoidea</taxon>
        <taxon>Geomitridae</taxon>
        <taxon>Candidula</taxon>
    </lineage>
</organism>
<evidence type="ECO:0000256" key="1">
    <source>
        <dbReference type="ARBA" id="ARBA00004123"/>
    </source>
</evidence>
<evidence type="ECO:0000256" key="3">
    <source>
        <dbReference type="ARBA" id="ARBA00023125"/>
    </source>
</evidence>
<dbReference type="PROSITE" id="PS50888">
    <property type="entry name" value="BHLH"/>
    <property type="match status" value="1"/>
</dbReference>
<evidence type="ECO:0000256" key="2">
    <source>
        <dbReference type="ARBA" id="ARBA00023015"/>
    </source>
</evidence>
<dbReference type="Gene3D" id="4.10.280.10">
    <property type="entry name" value="Helix-loop-helix DNA-binding domain"/>
    <property type="match status" value="1"/>
</dbReference>
<keyword evidence="3" id="KW-0238">DNA-binding</keyword>
<dbReference type="GO" id="GO:0046983">
    <property type="term" value="F:protein dimerization activity"/>
    <property type="evidence" value="ECO:0007669"/>
    <property type="project" value="InterPro"/>
</dbReference>
<dbReference type="SMART" id="SM00511">
    <property type="entry name" value="ORANGE"/>
    <property type="match status" value="1"/>
</dbReference>
<dbReference type="AlphaFoldDB" id="A0A8S3ZA35"/>
<comment type="subcellular location">
    <subcellularLocation>
        <location evidence="1">Nucleus</location>
    </subcellularLocation>
</comment>
<evidence type="ECO:0000256" key="5">
    <source>
        <dbReference type="ARBA" id="ARBA00023242"/>
    </source>
</evidence>
<reference evidence="9" key="1">
    <citation type="submission" date="2021-04" db="EMBL/GenBank/DDBJ databases">
        <authorList>
            <consortium name="Molecular Ecology Group"/>
        </authorList>
    </citation>
    <scope>NUCLEOTIDE SEQUENCE</scope>
</reference>
<dbReference type="SMART" id="SM00353">
    <property type="entry name" value="HLH"/>
    <property type="match status" value="1"/>
</dbReference>
<feature type="region of interest" description="Disordered" evidence="6">
    <location>
        <begin position="1"/>
        <end position="39"/>
    </location>
</feature>
<feature type="domain" description="BHLH" evidence="7">
    <location>
        <begin position="28"/>
        <end position="85"/>
    </location>
</feature>
<dbReference type="InterPro" id="IPR036638">
    <property type="entry name" value="HLH_DNA-bd_sf"/>
</dbReference>
<dbReference type="GO" id="GO:0006355">
    <property type="term" value="P:regulation of DNA-templated transcription"/>
    <property type="evidence" value="ECO:0007669"/>
    <property type="project" value="InterPro"/>
</dbReference>
<dbReference type="CDD" id="cd11410">
    <property type="entry name" value="bHLH_O_HES"/>
    <property type="match status" value="1"/>
</dbReference>
<feature type="compositionally biased region" description="Basic and acidic residues" evidence="6">
    <location>
        <begin position="343"/>
        <end position="352"/>
    </location>
</feature>
<dbReference type="PANTHER" id="PTHR10985">
    <property type="entry name" value="BASIC HELIX-LOOP-HELIX TRANSCRIPTION FACTOR, HES-RELATED"/>
    <property type="match status" value="1"/>
</dbReference>
<gene>
    <name evidence="9" type="ORF">CUNI_LOCUS9499</name>
</gene>
<evidence type="ECO:0000259" key="8">
    <source>
        <dbReference type="PROSITE" id="PS51054"/>
    </source>
</evidence>
<dbReference type="Proteomes" id="UP000678393">
    <property type="component" value="Unassembled WGS sequence"/>
</dbReference>
<dbReference type="PROSITE" id="PS51054">
    <property type="entry name" value="ORANGE"/>
    <property type="match status" value="1"/>
</dbReference>
<dbReference type="SUPFAM" id="SSF158457">
    <property type="entry name" value="Orange domain-like"/>
    <property type="match status" value="1"/>
</dbReference>
<dbReference type="InterPro" id="IPR011598">
    <property type="entry name" value="bHLH_dom"/>
</dbReference>
<dbReference type="GO" id="GO:0005634">
    <property type="term" value="C:nucleus"/>
    <property type="evidence" value="ECO:0007669"/>
    <property type="project" value="UniProtKB-SubCell"/>
</dbReference>
<dbReference type="OrthoDB" id="6085656at2759"/>
<accession>A0A8S3ZA35</accession>
<evidence type="ECO:0000313" key="9">
    <source>
        <dbReference type="EMBL" id="CAG5123941.1"/>
    </source>
</evidence>
<dbReference type="EMBL" id="CAJHNH020001657">
    <property type="protein sequence ID" value="CAG5123941.1"/>
    <property type="molecule type" value="Genomic_DNA"/>
</dbReference>
<dbReference type="Pfam" id="PF07527">
    <property type="entry name" value="Hairy_orange"/>
    <property type="match status" value="1"/>
</dbReference>
<evidence type="ECO:0000259" key="7">
    <source>
        <dbReference type="PROSITE" id="PS50888"/>
    </source>
</evidence>
<comment type="caution">
    <text evidence="9">The sequence shown here is derived from an EMBL/GenBank/DDBJ whole genome shotgun (WGS) entry which is preliminary data.</text>
</comment>
<evidence type="ECO:0000256" key="4">
    <source>
        <dbReference type="ARBA" id="ARBA00023163"/>
    </source>
</evidence>
<dbReference type="InterPro" id="IPR050370">
    <property type="entry name" value="HES_HEY"/>
</dbReference>
<feature type="compositionally biased region" description="Basic and acidic residues" evidence="6">
    <location>
        <begin position="18"/>
        <end position="27"/>
    </location>
</feature>
<keyword evidence="5" id="KW-0539">Nucleus</keyword>
<protein>
    <submittedName>
        <fullName evidence="9">Uncharacterized protein</fullName>
    </submittedName>
</protein>
<dbReference type="Pfam" id="PF00010">
    <property type="entry name" value="HLH"/>
    <property type="match status" value="1"/>
</dbReference>
<feature type="compositionally biased region" description="Polar residues" evidence="6">
    <location>
        <begin position="306"/>
        <end position="323"/>
    </location>
</feature>
<feature type="compositionally biased region" description="Low complexity" evidence="6">
    <location>
        <begin position="7"/>
        <end position="17"/>
    </location>
</feature>
<evidence type="ECO:0000256" key="6">
    <source>
        <dbReference type="SAM" id="MobiDB-lite"/>
    </source>
</evidence>
<keyword evidence="10" id="KW-1185">Reference proteome</keyword>
<proteinExistence type="predicted"/>
<dbReference type="InterPro" id="IPR003650">
    <property type="entry name" value="Orange_dom"/>
</dbReference>
<feature type="region of interest" description="Disordered" evidence="6">
    <location>
        <begin position="306"/>
        <end position="360"/>
    </location>
</feature>
<feature type="compositionally biased region" description="Basic residues" evidence="6">
    <location>
        <begin position="28"/>
        <end position="39"/>
    </location>
</feature>
<feature type="domain" description="Orange" evidence="8">
    <location>
        <begin position="103"/>
        <end position="136"/>
    </location>
</feature>
<keyword evidence="2" id="KW-0805">Transcription regulation</keyword>
<dbReference type="Gene3D" id="6.10.250.980">
    <property type="match status" value="1"/>
</dbReference>